<evidence type="ECO:0000259" key="1">
    <source>
        <dbReference type="Pfam" id="PF00134"/>
    </source>
</evidence>
<dbReference type="Pfam" id="PF00134">
    <property type="entry name" value="Cyclin_N"/>
    <property type="match status" value="1"/>
</dbReference>
<keyword evidence="3" id="KW-1185">Reference proteome</keyword>
<dbReference type="SUPFAM" id="SSF47954">
    <property type="entry name" value="Cyclin-like"/>
    <property type="match status" value="1"/>
</dbReference>
<sequence length="104" mass="11642">TASYGFTESAVCSSQQCVLELKLPSYKGQSPQLRFRRYFADLIAVISNHFRFCPAARHLAVYLLDLFMDRYDVTVQQLQVASSACLLLASKLVPVVTLPKPNSQ</sequence>
<dbReference type="AlphaFoldDB" id="A0A8C6NS81"/>
<protein>
    <recommendedName>
        <fullName evidence="1">Cyclin N-terminal domain-containing protein</fullName>
    </recommendedName>
</protein>
<dbReference type="Proteomes" id="UP000694548">
    <property type="component" value="Unassembled WGS sequence"/>
</dbReference>
<reference evidence="2" key="2">
    <citation type="submission" date="2025-09" db="UniProtKB">
        <authorList>
            <consortium name="Ensembl"/>
        </authorList>
    </citation>
    <scope>IDENTIFICATION</scope>
</reference>
<accession>A0A8C6NS81</accession>
<proteinExistence type="predicted"/>
<name>A0A8C6NS81_NOTFU</name>
<dbReference type="Gene3D" id="1.10.472.10">
    <property type="entry name" value="Cyclin-like"/>
    <property type="match status" value="1"/>
</dbReference>
<evidence type="ECO:0000313" key="3">
    <source>
        <dbReference type="Proteomes" id="UP000694548"/>
    </source>
</evidence>
<reference evidence="2" key="1">
    <citation type="submission" date="2025-08" db="UniProtKB">
        <authorList>
            <consortium name="Ensembl"/>
        </authorList>
    </citation>
    <scope>IDENTIFICATION</scope>
</reference>
<organism evidence="2 3">
    <name type="scientific">Nothobranchius furzeri</name>
    <name type="common">Turquoise killifish</name>
    <dbReference type="NCBI Taxonomy" id="105023"/>
    <lineage>
        <taxon>Eukaryota</taxon>
        <taxon>Metazoa</taxon>
        <taxon>Chordata</taxon>
        <taxon>Craniata</taxon>
        <taxon>Vertebrata</taxon>
        <taxon>Euteleostomi</taxon>
        <taxon>Actinopterygii</taxon>
        <taxon>Neopterygii</taxon>
        <taxon>Teleostei</taxon>
        <taxon>Neoteleostei</taxon>
        <taxon>Acanthomorphata</taxon>
        <taxon>Ovalentaria</taxon>
        <taxon>Atherinomorphae</taxon>
        <taxon>Cyprinodontiformes</taxon>
        <taxon>Nothobranchiidae</taxon>
        <taxon>Nothobranchius</taxon>
    </lineage>
</organism>
<dbReference type="Ensembl" id="ENSNFUT00015022596.1">
    <property type="protein sequence ID" value="ENSNFUP00015021587.1"/>
    <property type="gene ID" value="ENSNFUG00015010485.1"/>
</dbReference>
<feature type="domain" description="Cyclin N-terminal" evidence="1">
    <location>
        <begin position="24"/>
        <end position="92"/>
    </location>
</feature>
<dbReference type="InterPro" id="IPR036915">
    <property type="entry name" value="Cyclin-like_sf"/>
</dbReference>
<evidence type="ECO:0000313" key="2">
    <source>
        <dbReference type="Ensembl" id="ENSNFUP00015021587.1"/>
    </source>
</evidence>
<dbReference type="InterPro" id="IPR006671">
    <property type="entry name" value="Cyclin_N"/>
</dbReference>
<dbReference type="GeneTree" id="ENSGT00940000156981"/>